<dbReference type="Proteomes" id="UP000626109">
    <property type="component" value="Unassembled WGS sequence"/>
</dbReference>
<reference evidence="2" key="1">
    <citation type="submission" date="2021-02" db="EMBL/GenBank/DDBJ databases">
        <authorList>
            <person name="Dougan E. K."/>
            <person name="Rhodes N."/>
            <person name="Thang M."/>
            <person name="Chan C."/>
        </authorList>
    </citation>
    <scope>NUCLEOTIDE SEQUENCE</scope>
</reference>
<accession>A0A813KFH4</accession>
<evidence type="ECO:0000313" key="2">
    <source>
        <dbReference type="EMBL" id="CAE8701385.1"/>
    </source>
</evidence>
<feature type="non-terminal residue" evidence="2">
    <location>
        <position position="120"/>
    </location>
</feature>
<protein>
    <submittedName>
        <fullName evidence="2">Uncharacterized protein</fullName>
    </submittedName>
</protein>
<dbReference type="EMBL" id="CAJNNW010029752">
    <property type="protein sequence ID" value="CAE8701385.1"/>
    <property type="molecule type" value="Genomic_DNA"/>
</dbReference>
<dbReference type="AlphaFoldDB" id="A0A813KFH4"/>
<sequence>ASAEEDADSLSAVRSQLHAAIGKLRSAEANLTSAAESDVQLRRDRAESATFAAKLAQVRAETEDARRELQRLRGLPRELSLLPGVQLQRLQEEISESLRRVQSELEQRSRCCSCGSRERE</sequence>
<feature type="coiled-coil region" evidence="1">
    <location>
        <begin position="52"/>
        <end position="107"/>
    </location>
</feature>
<organism evidence="2 3">
    <name type="scientific">Polarella glacialis</name>
    <name type="common">Dinoflagellate</name>
    <dbReference type="NCBI Taxonomy" id="89957"/>
    <lineage>
        <taxon>Eukaryota</taxon>
        <taxon>Sar</taxon>
        <taxon>Alveolata</taxon>
        <taxon>Dinophyceae</taxon>
        <taxon>Suessiales</taxon>
        <taxon>Suessiaceae</taxon>
        <taxon>Polarella</taxon>
    </lineage>
</organism>
<gene>
    <name evidence="2" type="ORF">PGLA2088_LOCUS31995</name>
</gene>
<proteinExistence type="predicted"/>
<evidence type="ECO:0000313" key="3">
    <source>
        <dbReference type="Proteomes" id="UP000626109"/>
    </source>
</evidence>
<feature type="non-terminal residue" evidence="2">
    <location>
        <position position="1"/>
    </location>
</feature>
<evidence type="ECO:0000256" key="1">
    <source>
        <dbReference type="SAM" id="Coils"/>
    </source>
</evidence>
<keyword evidence="1" id="KW-0175">Coiled coil</keyword>
<comment type="caution">
    <text evidence="2">The sequence shown here is derived from an EMBL/GenBank/DDBJ whole genome shotgun (WGS) entry which is preliminary data.</text>
</comment>
<name>A0A813KFH4_POLGL</name>